<name>A0A1L7XJX0_9HELO</name>
<feature type="compositionally biased region" description="Low complexity" evidence="1">
    <location>
        <begin position="653"/>
        <end position="664"/>
    </location>
</feature>
<dbReference type="InterPro" id="IPR022198">
    <property type="entry name" value="DUF3723"/>
</dbReference>
<accession>A0A1L7XJX0</accession>
<dbReference type="Proteomes" id="UP000184330">
    <property type="component" value="Unassembled WGS sequence"/>
</dbReference>
<feature type="region of interest" description="Disordered" evidence="1">
    <location>
        <begin position="796"/>
        <end position="816"/>
    </location>
</feature>
<evidence type="ECO:0000313" key="2">
    <source>
        <dbReference type="EMBL" id="CZR65350.1"/>
    </source>
</evidence>
<dbReference type="Pfam" id="PF12520">
    <property type="entry name" value="DUF3723"/>
    <property type="match status" value="1"/>
</dbReference>
<proteinExistence type="predicted"/>
<dbReference type="AlphaFoldDB" id="A0A1L7XJX0"/>
<sequence length="816" mass="92908">MNMRYDIQYHATEQERKLAEDREENFRGTACISLRKLIFKPEFSRDVDKKNIDRLKRIFARQGCLRLSPSNHVPAIMTEQDLKVALQHSGRTLEDLLNSAQDAPPKLTLPPNYMLECLHGQHRILAALEILTPKEEWWTVDLYLSAMSPEAKAALSEEYSNSLNFADGEIYGKIRDYQRRNKPFAERRWRAYLSKGKQKGLGQLLRRERYKEAFDTLLVVRGLWPGPGFSLGNMQEILAMRFDEEILHYLDHIWKVWSCILAQDTDLMRKTDRFTVEALQLRAPLASGNDLSELKTLFDSSSSKLFPEIREEEKRRSIWNNITTIACLIPSLYTLFEDLKLLSPCVKVIKALIEPPFKGSLHDMMEQQFSGANQTPGAVVMQDTETVFNMYKGSVTDQIEFGYRQLYLFALRHFPRMIGECPKKEKDRPKPTIEEPDPVTWYRFALLADRLGFDSEVIRQLKADDPYRAEARNFLLKHNPPELYTFDQQLFEECVEQMARTRAAVVEKARQYIKPPVVVDGPGEPLPRRCGRFFQAAYEYERNYLFLDVLYDATDARGKGITSFFVRRSTYFAFFGRRVPGATAEAPRGRPPRNPEGNMTGEGDGAPPHNAESGPVPPQAPAAEPSARKRAGRDRRTPPPPSSQEQMALVPTSQASENSSSQEQMALVPTSQESENSSSQEQMALVPTSQESENVDTHLGEGDMDLPRRRIVFQVYQRGGLQDQGRLSYSDPSHVERVAAKYVRKRMYLATTKGRGLTPEGCYDAVVGDGTYTVVVVPHEEAEINKLLIASGVGSVAKNEPQHATPEPKKRMITER</sequence>
<evidence type="ECO:0000256" key="1">
    <source>
        <dbReference type="SAM" id="MobiDB-lite"/>
    </source>
</evidence>
<evidence type="ECO:0000313" key="3">
    <source>
        <dbReference type="Proteomes" id="UP000184330"/>
    </source>
</evidence>
<feature type="compositionally biased region" description="Basic and acidic residues" evidence="1">
    <location>
        <begin position="806"/>
        <end position="816"/>
    </location>
</feature>
<dbReference type="STRING" id="576137.A0A1L7XJX0"/>
<reference evidence="2 3" key="1">
    <citation type="submission" date="2016-03" db="EMBL/GenBank/DDBJ databases">
        <authorList>
            <person name="Ploux O."/>
        </authorList>
    </citation>
    <scope>NUCLEOTIDE SEQUENCE [LARGE SCALE GENOMIC DNA]</scope>
    <source>
        <strain evidence="2 3">UAMH 11012</strain>
    </source>
</reference>
<dbReference type="EMBL" id="FJOG01000030">
    <property type="protein sequence ID" value="CZR65350.1"/>
    <property type="molecule type" value="Genomic_DNA"/>
</dbReference>
<keyword evidence="3" id="KW-1185">Reference proteome</keyword>
<gene>
    <name evidence="2" type="ORF">PAC_15250</name>
</gene>
<feature type="region of interest" description="Disordered" evidence="1">
    <location>
        <begin position="582"/>
        <end position="703"/>
    </location>
</feature>
<feature type="compositionally biased region" description="Low complexity" evidence="1">
    <location>
        <begin position="671"/>
        <end position="682"/>
    </location>
</feature>
<protein>
    <submittedName>
        <fullName evidence="2">Uncharacterized protein</fullName>
    </submittedName>
</protein>
<dbReference type="OrthoDB" id="4227485at2759"/>
<organism evidence="2 3">
    <name type="scientific">Phialocephala subalpina</name>
    <dbReference type="NCBI Taxonomy" id="576137"/>
    <lineage>
        <taxon>Eukaryota</taxon>
        <taxon>Fungi</taxon>
        <taxon>Dikarya</taxon>
        <taxon>Ascomycota</taxon>
        <taxon>Pezizomycotina</taxon>
        <taxon>Leotiomycetes</taxon>
        <taxon>Helotiales</taxon>
        <taxon>Mollisiaceae</taxon>
        <taxon>Phialocephala</taxon>
        <taxon>Phialocephala fortinii species complex</taxon>
    </lineage>
</organism>